<sequence>MMNGIRLVLTDAIHTSLRGHLFPGDGKEAAAILLCNRYEGDPMKLLAKDFILVPHHECKVRTEVAITWPGIYLEAAIDRAQSNSMSIILVHSHPGGFLEFSDIDDESDRSTMPSLYEGVDVIHGSAIMIETGEMRARLYNAGDLMGTVELITFAGDNISYWWADGAGTQSSPMAFTSGMTAMLSRLRVAVIGVSGTGSIVAEQLSRLGFGELILVDDDHVEIKNLNRILNSTLADAQSERSKVEMFAAAVLKIRGTAAAIPMHQQISTREAVLKVASADLIFCCVDTHNGRMYLDRLASYFLIPLFDVGVKIPTHVDPEDGRVISDVLGRIDYVKPGGTMLSDRKVYTPESLNQEYLFLSDPDAYQEQLELGYIPGIQEEAPAVITLNMRAASACVSEFVARAFPFREESNDHYARTLFSLAGCYEDHYSEGYFAKTENIYLGDGPSEPLLGIPGL</sequence>
<dbReference type="SUPFAM" id="SSF69572">
    <property type="entry name" value="Activating enzymes of the ubiquitin-like proteins"/>
    <property type="match status" value="1"/>
</dbReference>
<reference evidence="8 9" key="1">
    <citation type="submission" date="2021-12" db="EMBL/GenBank/DDBJ databases">
        <title>Characterization of novel class B3 metallo-beta-lactamase from novel Pseudomonas species.</title>
        <authorList>
            <person name="Yamada K."/>
            <person name="Aoki K."/>
            <person name="Ishii Y."/>
        </authorList>
    </citation>
    <scope>NUCLEOTIDE SEQUENCE [LARGE SCALE GENOMIC DNA]</scope>
    <source>
        <strain evidence="8 9">TUM20286</strain>
    </source>
</reference>
<evidence type="ECO:0000256" key="2">
    <source>
        <dbReference type="ARBA" id="ARBA00022723"/>
    </source>
</evidence>
<evidence type="ECO:0000313" key="9">
    <source>
        <dbReference type="Proteomes" id="UP001054892"/>
    </source>
</evidence>
<gene>
    <name evidence="8" type="ORF">TUM20286_38210</name>
</gene>
<keyword evidence="1" id="KW-0645">Protease</keyword>
<comment type="caution">
    <text evidence="8">The sequence shown here is derived from an EMBL/GenBank/DDBJ whole genome shotgun (WGS) entry which is preliminary data.</text>
</comment>
<dbReference type="InterPro" id="IPR035985">
    <property type="entry name" value="Ubiquitin-activating_enz"/>
</dbReference>
<feature type="domain" description="JAB" evidence="7">
    <location>
        <begin position="14"/>
        <end position="134"/>
    </location>
</feature>
<dbReference type="Pfam" id="PF00899">
    <property type="entry name" value="ThiF"/>
    <property type="match status" value="1"/>
</dbReference>
<dbReference type="InterPro" id="IPR000594">
    <property type="entry name" value="ThiF_NAD_FAD-bd"/>
</dbReference>
<evidence type="ECO:0000259" key="6">
    <source>
        <dbReference type="Pfam" id="PF00899"/>
    </source>
</evidence>
<dbReference type="InterPro" id="IPR045886">
    <property type="entry name" value="ThiF/MoeB/HesA"/>
</dbReference>
<protein>
    <submittedName>
        <fullName evidence="8">Thiamine biosynthesis protein ThiF</fullName>
    </submittedName>
</protein>
<evidence type="ECO:0000313" key="8">
    <source>
        <dbReference type="EMBL" id="GJN54069.1"/>
    </source>
</evidence>
<name>A0ABQ4W3L6_9PSED</name>
<evidence type="ECO:0000256" key="3">
    <source>
        <dbReference type="ARBA" id="ARBA00022801"/>
    </source>
</evidence>
<dbReference type="Proteomes" id="UP001054892">
    <property type="component" value="Unassembled WGS sequence"/>
</dbReference>
<evidence type="ECO:0000256" key="1">
    <source>
        <dbReference type="ARBA" id="ARBA00022670"/>
    </source>
</evidence>
<keyword evidence="3" id="KW-0378">Hydrolase</keyword>
<dbReference type="EMBL" id="BQKM01000009">
    <property type="protein sequence ID" value="GJN54069.1"/>
    <property type="molecule type" value="Genomic_DNA"/>
</dbReference>
<keyword evidence="4" id="KW-0862">Zinc</keyword>
<proteinExistence type="predicted"/>
<evidence type="ECO:0000256" key="4">
    <source>
        <dbReference type="ARBA" id="ARBA00022833"/>
    </source>
</evidence>
<feature type="domain" description="THIF-type NAD/FAD binding fold" evidence="6">
    <location>
        <begin position="180"/>
        <end position="310"/>
    </location>
</feature>
<keyword evidence="9" id="KW-1185">Reference proteome</keyword>
<keyword evidence="5" id="KW-0482">Metalloprotease</keyword>
<keyword evidence="2" id="KW-0479">Metal-binding</keyword>
<dbReference type="Pfam" id="PF14464">
    <property type="entry name" value="Prok-JAB"/>
    <property type="match status" value="1"/>
</dbReference>
<dbReference type="PANTHER" id="PTHR10953">
    <property type="entry name" value="UBIQUITIN-ACTIVATING ENZYME E1"/>
    <property type="match status" value="1"/>
</dbReference>
<organism evidence="8 9">
    <name type="scientific">Pseudomonas tohonis</name>
    <dbReference type="NCBI Taxonomy" id="2725477"/>
    <lineage>
        <taxon>Bacteria</taxon>
        <taxon>Pseudomonadati</taxon>
        <taxon>Pseudomonadota</taxon>
        <taxon>Gammaproteobacteria</taxon>
        <taxon>Pseudomonadales</taxon>
        <taxon>Pseudomonadaceae</taxon>
        <taxon>Pseudomonas</taxon>
    </lineage>
</organism>
<dbReference type="Gene3D" id="3.40.50.720">
    <property type="entry name" value="NAD(P)-binding Rossmann-like Domain"/>
    <property type="match status" value="1"/>
</dbReference>
<dbReference type="CDD" id="cd01483">
    <property type="entry name" value="E1_enzyme_family"/>
    <property type="match status" value="1"/>
</dbReference>
<evidence type="ECO:0000259" key="7">
    <source>
        <dbReference type="Pfam" id="PF14464"/>
    </source>
</evidence>
<dbReference type="InterPro" id="IPR028090">
    <property type="entry name" value="JAB_dom_prok"/>
</dbReference>
<evidence type="ECO:0000256" key="5">
    <source>
        <dbReference type="ARBA" id="ARBA00023049"/>
    </source>
</evidence>
<accession>A0ABQ4W3L6</accession>
<dbReference type="RefSeq" id="WP_236247195.1">
    <property type="nucleotide sequence ID" value="NZ_BQKM01000009.1"/>
</dbReference>
<dbReference type="PANTHER" id="PTHR10953:SF247">
    <property type="entry name" value="SLL6053 PROTEIN"/>
    <property type="match status" value="1"/>
</dbReference>